<name>A0A848L7D5_9BACT</name>
<accession>A0A848L7D5</accession>
<dbReference type="RefSeq" id="WP_169344186.1">
    <property type="nucleotide sequence ID" value="NZ_JABBJJ010000027.1"/>
</dbReference>
<keyword evidence="3" id="KW-1185">Reference proteome</keyword>
<reference evidence="2 3" key="1">
    <citation type="submission" date="2020-04" db="EMBL/GenBank/DDBJ databases">
        <title>Draft genome of Pyxidicoccus fallax type strain.</title>
        <authorList>
            <person name="Whitworth D.E."/>
        </authorList>
    </citation>
    <scope>NUCLEOTIDE SEQUENCE [LARGE SCALE GENOMIC DNA]</scope>
    <source>
        <strain evidence="2 3">DSM 14698</strain>
    </source>
</reference>
<feature type="region of interest" description="Disordered" evidence="1">
    <location>
        <begin position="247"/>
        <end position="269"/>
    </location>
</feature>
<feature type="region of interest" description="Disordered" evidence="1">
    <location>
        <begin position="34"/>
        <end position="71"/>
    </location>
</feature>
<dbReference type="SUPFAM" id="SSF48695">
    <property type="entry name" value="Multiheme cytochromes"/>
    <property type="match status" value="1"/>
</dbReference>
<dbReference type="AlphaFoldDB" id="A0A848L7D5"/>
<dbReference type="GO" id="GO:0009061">
    <property type="term" value="P:anaerobic respiration"/>
    <property type="evidence" value="ECO:0007669"/>
    <property type="project" value="InterPro"/>
</dbReference>
<evidence type="ECO:0000313" key="2">
    <source>
        <dbReference type="EMBL" id="NMO14900.1"/>
    </source>
</evidence>
<dbReference type="EMBL" id="JABBJJ010000027">
    <property type="protein sequence ID" value="NMO14900.1"/>
    <property type="molecule type" value="Genomic_DNA"/>
</dbReference>
<dbReference type="Pfam" id="PF03892">
    <property type="entry name" value="NapB"/>
    <property type="match status" value="1"/>
</dbReference>
<organism evidence="2 3">
    <name type="scientific">Pyxidicoccus fallax</name>
    <dbReference type="NCBI Taxonomy" id="394095"/>
    <lineage>
        <taxon>Bacteria</taxon>
        <taxon>Pseudomonadati</taxon>
        <taxon>Myxococcota</taxon>
        <taxon>Myxococcia</taxon>
        <taxon>Myxococcales</taxon>
        <taxon>Cystobacterineae</taxon>
        <taxon>Myxococcaceae</taxon>
        <taxon>Pyxidicoccus</taxon>
    </lineage>
</organism>
<proteinExistence type="predicted"/>
<comment type="caution">
    <text evidence="2">The sequence shown here is derived from an EMBL/GenBank/DDBJ whole genome shotgun (WGS) entry which is preliminary data.</text>
</comment>
<evidence type="ECO:0000313" key="3">
    <source>
        <dbReference type="Proteomes" id="UP000518300"/>
    </source>
</evidence>
<dbReference type="Proteomes" id="UP000518300">
    <property type="component" value="Unassembled WGS sequence"/>
</dbReference>
<evidence type="ECO:0008006" key="4">
    <source>
        <dbReference type="Google" id="ProtNLM"/>
    </source>
</evidence>
<evidence type="ECO:0000256" key="1">
    <source>
        <dbReference type="SAM" id="MobiDB-lite"/>
    </source>
</evidence>
<gene>
    <name evidence="2" type="ORF">HG543_08510</name>
</gene>
<sequence>MSGAPEGDGPGRPARWLQVGAGVAVALAFTGYVAGTRPAPERPEPVSRPAVTATSERAPSYQELREARRGDNARMYDGAMDVLRQGLEPLKPTAVATVQQRAQAVESRKAHRAYDGAPPTIPHEVDQLGTPGCLACHGQGMKLGERIAPRISHPPYQSCNQCHVVEVAPKPLAPHPDVPANRFVGRASAGVGARAWQGAPPTMPHTEQMRTECASCHGPTGRPGLRTSHPERQNCVQCHASSAALDQREPPVGLLDATPPPGAVVKDAP</sequence>
<dbReference type="InterPro" id="IPR036280">
    <property type="entry name" value="Multihaem_cyt_sf"/>
</dbReference>
<dbReference type="InterPro" id="IPR005591">
    <property type="entry name" value="NapB"/>
</dbReference>
<dbReference type="Gene3D" id="3.90.10.10">
    <property type="entry name" value="Cytochrome C3"/>
    <property type="match status" value="1"/>
</dbReference>
<protein>
    <recommendedName>
        <fullName evidence="4">Diheme cytochrome c NapB</fullName>
    </recommendedName>
</protein>